<protein>
    <submittedName>
        <fullName evidence="1">Uu.00g087330.m01.CDS01</fullName>
    </submittedName>
</protein>
<proteinExistence type="predicted"/>
<dbReference type="Proteomes" id="UP001295740">
    <property type="component" value="Unassembled WGS sequence"/>
</dbReference>
<dbReference type="AlphaFoldDB" id="A0AAI8YK05"/>
<reference evidence="1" key="1">
    <citation type="submission" date="2023-10" db="EMBL/GenBank/DDBJ databases">
        <authorList>
            <person name="Hackl T."/>
        </authorList>
    </citation>
    <scope>NUCLEOTIDE SEQUENCE</scope>
</reference>
<keyword evidence="2" id="KW-1185">Reference proteome</keyword>
<accession>A0AAI8YK05</accession>
<gene>
    <name evidence="1" type="ORF">KHLLAP_LOCUS8015</name>
</gene>
<dbReference type="EMBL" id="CAUWAG010000010">
    <property type="protein sequence ID" value="CAJ2507547.1"/>
    <property type="molecule type" value="Genomic_DNA"/>
</dbReference>
<evidence type="ECO:0000313" key="1">
    <source>
        <dbReference type="EMBL" id="CAJ2507547.1"/>
    </source>
</evidence>
<organism evidence="1 2">
    <name type="scientific">Anthostomella pinea</name>
    <dbReference type="NCBI Taxonomy" id="933095"/>
    <lineage>
        <taxon>Eukaryota</taxon>
        <taxon>Fungi</taxon>
        <taxon>Dikarya</taxon>
        <taxon>Ascomycota</taxon>
        <taxon>Pezizomycotina</taxon>
        <taxon>Sordariomycetes</taxon>
        <taxon>Xylariomycetidae</taxon>
        <taxon>Xylariales</taxon>
        <taxon>Xylariaceae</taxon>
        <taxon>Anthostomella</taxon>
    </lineage>
</organism>
<sequence length="452" mass="50998">MSSTKKKAFKQAGFAIGGGALGSTNAVTQRIYDAVLGTDIKKNKPVDLEARACEALEKLFEICLEHQTLGLALCVSSAYWKTVTGEWEVLNHLETGDVSDLVFSLVRARQNYNPQSGHVDTKLTQLVDRFIDFHDQVVALGPAQEFTLQLRPTQADQQRMQLGQLGQQLGQLQLSSSTPESSSALSSITWPPAHFNQAECMWITDSRIRWQLFGLDHSKTIQNEDIPLIPTSRFHPTDVKLFLCWLGLTKHKPATPTTVDWSLYMAPIGFLDAGDKKDRFVATGGCSKMYDTLPEFIDYTKDQLTGRGRSMGGQKCWEEGFDANRHQSRSRYWYEDCEKIGLVFIVRRLQGQKIEVIIYDPLHDDWQKHGQVEPPVHTWERHIVKEIAKGMKIEGFWHGGATSRGLDFLNVRLEDSTMQSAGFLHDVAVNGLPQGDLTSRGFEYSPMQYKEN</sequence>
<name>A0AAI8YK05_9PEZI</name>
<comment type="caution">
    <text evidence="1">The sequence shown here is derived from an EMBL/GenBank/DDBJ whole genome shotgun (WGS) entry which is preliminary data.</text>
</comment>
<evidence type="ECO:0000313" key="2">
    <source>
        <dbReference type="Proteomes" id="UP001295740"/>
    </source>
</evidence>